<evidence type="ECO:0000313" key="2">
    <source>
        <dbReference type="Proteomes" id="UP001279734"/>
    </source>
</evidence>
<reference evidence="1" key="1">
    <citation type="submission" date="2023-05" db="EMBL/GenBank/DDBJ databases">
        <title>Nepenthes gracilis genome sequencing.</title>
        <authorList>
            <person name="Fukushima K."/>
        </authorList>
    </citation>
    <scope>NUCLEOTIDE SEQUENCE</scope>
    <source>
        <strain evidence="1">SING2019-196</strain>
    </source>
</reference>
<organism evidence="1 2">
    <name type="scientific">Nepenthes gracilis</name>
    <name type="common">Slender pitcher plant</name>
    <dbReference type="NCBI Taxonomy" id="150966"/>
    <lineage>
        <taxon>Eukaryota</taxon>
        <taxon>Viridiplantae</taxon>
        <taxon>Streptophyta</taxon>
        <taxon>Embryophyta</taxon>
        <taxon>Tracheophyta</taxon>
        <taxon>Spermatophyta</taxon>
        <taxon>Magnoliopsida</taxon>
        <taxon>eudicotyledons</taxon>
        <taxon>Gunneridae</taxon>
        <taxon>Pentapetalae</taxon>
        <taxon>Caryophyllales</taxon>
        <taxon>Nepenthaceae</taxon>
        <taxon>Nepenthes</taxon>
    </lineage>
</organism>
<name>A0AAD3XL74_NEPGR</name>
<keyword evidence="2" id="KW-1185">Reference proteome</keyword>
<sequence length="74" mass="8897">MSIRKQQSLEQERNYRWLWSDDIGFFLTSPHLSRHHISWSSCQHDYFPIGLTCWKFGLTPLTLLYCYDICRNVG</sequence>
<gene>
    <name evidence="1" type="ORF">Nepgr_010613</name>
</gene>
<dbReference type="Proteomes" id="UP001279734">
    <property type="component" value="Unassembled WGS sequence"/>
</dbReference>
<evidence type="ECO:0000313" key="1">
    <source>
        <dbReference type="EMBL" id="GMH08773.1"/>
    </source>
</evidence>
<protein>
    <submittedName>
        <fullName evidence="1">Uncharacterized protein</fullName>
    </submittedName>
</protein>
<comment type="caution">
    <text evidence="1">The sequence shown here is derived from an EMBL/GenBank/DDBJ whole genome shotgun (WGS) entry which is preliminary data.</text>
</comment>
<dbReference type="EMBL" id="BSYO01000008">
    <property type="protein sequence ID" value="GMH08773.1"/>
    <property type="molecule type" value="Genomic_DNA"/>
</dbReference>
<accession>A0AAD3XL74</accession>
<proteinExistence type="predicted"/>
<dbReference type="AlphaFoldDB" id="A0AAD3XL74"/>